<dbReference type="AlphaFoldDB" id="A0A4R2IZH0"/>
<gene>
    <name evidence="1" type="ORF">EV646_10217</name>
</gene>
<evidence type="ECO:0000313" key="1">
    <source>
        <dbReference type="EMBL" id="TCO49946.1"/>
    </source>
</evidence>
<dbReference type="InterPro" id="IPR006311">
    <property type="entry name" value="TAT_signal"/>
</dbReference>
<accession>A0A4R2IZH0</accession>
<dbReference type="PROSITE" id="PS51318">
    <property type="entry name" value="TAT"/>
    <property type="match status" value="1"/>
</dbReference>
<keyword evidence="2" id="KW-1185">Reference proteome</keyword>
<dbReference type="RefSeq" id="WP_132144924.1">
    <property type="nucleotide sequence ID" value="NZ_SLWR01000002.1"/>
</dbReference>
<dbReference type="Gene3D" id="2.60.120.260">
    <property type="entry name" value="Galactose-binding domain-like"/>
    <property type="match status" value="1"/>
</dbReference>
<evidence type="ECO:0000313" key="2">
    <source>
        <dbReference type="Proteomes" id="UP000295573"/>
    </source>
</evidence>
<sequence>MTIGRRSLLKAGAATAVASGFTWTTAQSSSAASAVLDVVEFGVPESEQAHAVSAELSDVIRGGLGQAARVLNPRDPADWWGGTVRFTVAVAPVGTTYVSVKLFGSEFADADHEWRLQFFIDGKVLGWFDQSVIDQADQMSQHPRLAERFFLHTLPLPEFVTQGRQSLELEIRAMGRIYAYGNQDSFYRPMTTPSRGLYRIYTHTTPYFDPPAGDVFGQAAPPGTRQSTDDEMIARIRRRVLDDQNALLYAVNPASLDAWGYITLAEGYHWADSPAYKNPLALSKVCQAIDGRYLAWKADSKVLTDSDQQWQGFGRVGLALMTLWDDIQPELDKNVSSGGTDVMNPGFEVGGTTPAGWTVPGWANKGTALKDLTVAHSGAASLKLTANAGGSIVVQPASRTKTGPGQLTFSCWAKAASTVTSAHMNLLFWTAQNVFVGGDHRVFRPTGSDGWVKLETTIDVPDGAVEFEFRMSVANGEVVWFDDIAVVAPAPVQPDPVPRRSAYREMLLASREYWRQHQRHYSNQAQITSIGVYQANRGLALLSPADAWPEERARSWLYESVGLEPWRGPELADGTKTWTLGHDYHVVSAKGLTRELGYVGTYGEVTDWLIAMYESVVGGPGGTDDPPMRDQILKIVHTRGWFRHPAEDEDGKRAMRLEQMIGWRNEHYPGDMVYAQRTAWDGHPLEAAAVLKDPRIVGWAQQMVADGQLAPQLDLLISNTSRRVGLNAFHFIARDLPVFEQLPASPERLPGAWDRPDFVFTDEEAGAVAIKRGEEIFYASLYWRAKQAVNDFARVHLVTPQSERSGTIREKSVFPKDPANIYTIQDWVCWDFAINDSGQASSVPAGGWKQPGPELHQVYAGQTLYLAPVPSDMDPALGGTTVGIEKIEVGRAPFYVLEYAGYQIAMNTSKDRTFTWRPTGTGLGSDLRTGARVPLRRAIDVPPRSTVVLFTGR</sequence>
<reference evidence="1 2" key="1">
    <citation type="journal article" date="2015" name="Stand. Genomic Sci.">
        <title>Genomic Encyclopedia of Bacterial and Archaeal Type Strains, Phase III: the genomes of soil and plant-associated and newly described type strains.</title>
        <authorList>
            <person name="Whitman W.B."/>
            <person name="Woyke T."/>
            <person name="Klenk H.P."/>
            <person name="Zhou Y."/>
            <person name="Lilburn T.G."/>
            <person name="Beck B.J."/>
            <person name="De Vos P."/>
            <person name="Vandamme P."/>
            <person name="Eisen J.A."/>
            <person name="Garrity G."/>
            <person name="Hugenholtz P."/>
            <person name="Kyrpides N.C."/>
        </authorList>
    </citation>
    <scope>NUCLEOTIDE SEQUENCE [LARGE SCALE GENOMIC DNA]</scope>
    <source>
        <strain evidence="1 2">VKM Ac-2541</strain>
    </source>
</reference>
<dbReference type="EMBL" id="SLWR01000002">
    <property type="protein sequence ID" value="TCO49946.1"/>
    <property type="molecule type" value="Genomic_DNA"/>
</dbReference>
<proteinExistence type="predicted"/>
<comment type="caution">
    <text evidence="1">The sequence shown here is derived from an EMBL/GenBank/DDBJ whole genome shotgun (WGS) entry which is preliminary data.</text>
</comment>
<dbReference type="Proteomes" id="UP000295573">
    <property type="component" value="Unassembled WGS sequence"/>
</dbReference>
<protein>
    <submittedName>
        <fullName evidence="1">Uncharacterized protein</fullName>
    </submittedName>
</protein>
<dbReference type="OrthoDB" id="273342at2"/>
<organism evidence="1 2">
    <name type="scientific">Kribbella antiqua</name>
    <dbReference type="NCBI Taxonomy" id="2512217"/>
    <lineage>
        <taxon>Bacteria</taxon>
        <taxon>Bacillati</taxon>
        <taxon>Actinomycetota</taxon>
        <taxon>Actinomycetes</taxon>
        <taxon>Propionibacteriales</taxon>
        <taxon>Kribbellaceae</taxon>
        <taxon>Kribbella</taxon>
    </lineage>
</organism>
<name>A0A4R2IZH0_9ACTN</name>